<dbReference type="InterPro" id="IPR007781">
    <property type="entry name" value="NAGLU"/>
</dbReference>
<evidence type="ECO:0000313" key="5">
    <source>
        <dbReference type="EMBL" id="MDI9858277.1"/>
    </source>
</evidence>
<evidence type="ECO:0000259" key="4">
    <source>
        <dbReference type="Pfam" id="PF12972"/>
    </source>
</evidence>
<dbReference type="InterPro" id="IPR024733">
    <property type="entry name" value="NAGLU_tim-barrel"/>
</dbReference>
<sequence length="732" mass="85114">MKKESLTLLVSLLCLFQISAQIDLGESKALIKRIIPTRANSFEVGYLTQENGKDVFEISSKNGKIILKGSTGVSIASAFNYYLNEYCHCQITWNGSNLALPKVLPTLKTPIKKNSDFLYRYYLNYCTFNYSMSWWDWKRWEKEIDWMALHGINMPLAITGEEYTWYEVYKEMGFSNDDLKGFFSGPAYFSWFWMGNLDGWGGPLPLSWMKSHHELQKKIIQRERALGMKPVLPAFTGHVPEAFKKHFPKAKLKATNWTNGFADTYILDAEDPLFAELGKKFLEKQTKMFGTDHFYSADTFNENEPPSDEPAFLSKLSAKVYEGMQQADPKAVWVMQAWLFYSDRKFWKEPQVKALLEAVPNDKMLLLDLATEIEPVWKRTQAYYGKPWVWNMLHNFGGNVNLFGRIEGVANGPVQALNDPNKGNLQGLGLTMEAIEQNPVLYALTMRHAWDSSPLDLDQWLDGYIRNRYGKVTPENREVWQILKKTAYNGTTIRDGAESILTGRPTFDSTTIWTRTKLNYPPKELLPAWKLMIKSIKTNGAKEGFQYDLVDISRQVLANYALPLQKKWVTAYRNNDWTNFQKYAQEYLVLMDDMDELLGTRQDFLLGKWIKEARACGFTPVEKDLYEQNARDLITLWGDANSPLHEYSNRQWNGLMKDFYKVRWKKFFDALTTAHQKGEKYEHEAFEKEIKQWEWSWVTSHKDFMATPKGSPNQVAQKLFDKYFSKIEQAYE</sequence>
<accession>A0ABT6Y3X8</accession>
<proteinExistence type="predicted"/>
<dbReference type="InterPro" id="IPR024240">
    <property type="entry name" value="NAGLU_N"/>
</dbReference>
<feature type="domain" description="Alpha-N-acetylglucosaminidase N-terminal" evidence="3">
    <location>
        <begin position="28"/>
        <end position="105"/>
    </location>
</feature>
<evidence type="ECO:0000313" key="6">
    <source>
        <dbReference type="Proteomes" id="UP001236507"/>
    </source>
</evidence>
<dbReference type="Gene3D" id="3.30.379.10">
    <property type="entry name" value="Chitobiase/beta-hexosaminidase domain 2-like"/>
    <property type="match status" value="1"/>
</dbReference>
<dbReference type="Proteomes" id="UP001236507">
    <property type="component" value="Unassembled WGS sequence"/>
</dbReference>
<dbReference type="PANTHER" id="PTHR12872:SF1">
    <property type="entry name" value="ALPHA-N-ACETYLGLUCOSAMINIDASE"/>
    <property type="match status" value="1"/>
</dbReference>
<keyword evidence="6" id="KW-1185">Reference proteome</keyword>
<dbReference type="InterPro" id="IPR029018">
    <property type="entry name" value="Hex-like_dom2"/>
</dbReference>
<dbReference type="InterPro" id="IPR024732">
    <property type="entry name" value="NAGLU_C"/>
</dbReference>
<dbReference type="RefSeq" id="WP_283343516.1">
    <property type="nucleotide sequence ID" value="NZ_JASHIF010000002.1"/>
</dbReference>
<comment type="caution">
    <text evidence="5">The sequence shown here is derived from an EMBL/GenBank/DDBJ whole genome shotgun (WGS) entry which is preliminary data.</text>
</comment>
<feature type="domain" description="Alpha-N-acetylglucosaminidase tim-barrel" evidence="2">
    <location>
        <begin position="120"/>
        <end position="451"/>
    </location>
</feature>
<dbReference type="Gene3D" id="3.20.20.80">
    <property type="entry name" value="Glycosidases"/>
    <property type="match status" value="1"/>
</dbReference>
<organism evidence="5 6">
    <name type="scientific">Flectobacillus roseus</name>
    <dbReference type="NCBI Taxonomy" id="502259"/>
    <lineage>
        <taxon>Bacteria</taxon>
        <taxon>Pseudomonadati</taxon>
        <taxon>Bacteroidota</taxon>
        <taxon>Cytophagia</taxon>
        <taxon>Cytophagales</taxon>
        <taxon>Flectobacillaceae</taxon>
        <taxon>Flectobacillus</taxon>
    </lineage>
</organism>
<dbReference type="PANTHER" id="PTHR12872">
    <property type="entry name" value="ALPHA-N-ACETYLGLUCOSAMINIDASE"/>
    <property type="match status" value="1"/>
</dbReference>
<name>A0ABT6Y3X8_9BACT</name>
<evidence type="ECO:0000256" key="1">
    <source>
        <dbReference type="ARBA" id="ARBA00022801"/>
    </source>
</evidence>
<gene>
    <name evidence="5" type="ORF">QM524_03535</name>
</gene>
<dbReference type="EMBL" id="JASHIF010000002">
    <property type="protein sequence ID" value="MDI9858277.1"/>
    <property type="molecule type" value="Genomic_DNA"/>
</dbReference>
<evidence type="ECO:0000259" key="3">
    <source>
        <dbReference type="Pfam" id="PF12971"/>
    </source>
</evidence>
<feature type="domain" description="Alpha-N-acetylglucosaminidase C-terminal" evidence="4">
    <location>
        <begin position="460"/>
        <end position="722"/>
    </location>
</feature>
<reference evidence="5 6" key="1">
    <citation type="submission" date="2023-05" db="EMBL/GenBank/DDBJ databases">
        <title>Novel species of genus Flectobacillus isolated from stream in China.</title>
        <authorList>
            <person name="Lu H."/>
        </authorList>
    </citation>
    <scope>NUCLEOTIDE SEQUENCE [LARGE SCALE GENOMIC DNA]</scope>
    <source>
        <strain evidence="5 6">KCTC 42575</strain>
    </source>
</reference>
<dbReference type="Pfam" id="PF05089">
    <property type="entry name" value="NAGLU"/>
    <property type="match status" value="1"/>
</dbReference>
<keyword evidence="1" id="KW-0378">Hydrolase</keyword>
<dbReference type="Pfam" id="PF12971">
    <property type="entry name" value="NAGLU_N"/>
    <property type="match status" value="1"/>
</dbReference>
<evidence type="ECO:0000259" key="2">
    <source>
        <dbReference type="Pfam" id="PF05089"/>
    </source>
</evidence>
<dbReference type="Gene3D" id="1.20.120.670">
    <property type="entry name" value="N-acetyl-b-d-glucoasminidase"/>
    <property type="match status" value="1"/>
</dbReference>
<protein>
    <submittedName>
        <fullName evidence="5">Alpha-N-acetylglucosaminidase</fullName>
    </submittedName>
</protein>
<dbReference type="Pfam" id="PF12972">
    <property type="entry name" value="NAGLU_C"/>
    <property type="match status" value="1"/>
</dbReference>